<dbReference type="EC" id="2.7.13.3" evidence="2"/>
<dbReference type="FunFam" id="1.10.287.130:FF:000252">
    <property type="entry name" value="ATP-binding region ATPase domain protein"/>
    <property type="match status" value="1"/>
</dbReference>
<dbReference type="InterPro" id="IPR005467">
    <property type="entry name" value="His_kinase_dom"/>
</dbReference>
<dbReference type="InterPro" id="IPR011006">
    <property type="entry name" value="CheY-like_superfamily"/>
</dbReference>
<feature type="domain" description="Histidine kinase" evidence="6">
    <location>
        <begin position="159"/>
        <end position="378"/>
    </location>
</feature>
<dbReference type="Pfam" id="PF00512">
    <property type="entry name" value="HisKA"/>
    <property type="match status" value="1"/>
</dbReference>
<evidence type="ECO:0000256" key="3">
    <source>
        <dbReference type="ARBA" id="ARBA00022553"/>
    </source>
</evidence>
<comment type="catalytic activity">
    <reaction evidence="1">
        <text>ATP + protein L-histidine = ADP + protein N-phospho-L-histidine.</text>
        <dbReference type="EC" id="2.7.13.3"/>
    </reaction>
</comment>
<gene>
    <name evidence="7" type="ORF">DVJ83_06990</name>
</gene>
<dbReference type="InterPro" id="IPR036097">
    <property type="entry name" value="HisK_dim/P_sf"/>
</dbReference>
<dbReference type="EMBL" id="CP031158">
    <property type="protein sequence ID" value="AXG98951.1"/>
    <property type="molecule type" value="Genomic_DNA"/>
</dbReference>
<keyword evidence="4" id="KW-0808">Transferase</keyword>
<dbReference type="SMART" id="SM00388">
    <property type="entry name" value="HisKA"/>
    <property type="match status" value="1"/>
</dbReference>
<evidence type="ECO:0000256" key="2">
    <source>
        <dbReference type="ARBA" id="ARBA00012438"/>
    </source>
</evidence>
<dbReference type="GO" id="GO:0000155">
    <property type="term" value="F:phosphorelay sensor kinase activity"/>
    <property type="evidence" value="ECO:0007669"/>
    <property type="project" value="InterPro"/>
</dbReference>
<evidence type="ECO:0000256" key="4">
    <source>
        <dbReference type="ARBA" id="ARBA00022679"/>
    </source>
</evidence>
<dbReference type="CDD" id="cd00082">
    <property type="entry name" value="HisKA"/>
    <property type="match status" value="1"/>
</dbReference>
<dbReference type="InterPro" id="IPR003594">
    <property type="entry name" value="HATPase_dom"/>
</dbReference>
<dbReference type="AlphaFoldDB" id="A0A345IGX9"/>
<dbReference type="Proteomes" id="UP000253744">
    <property type="component" value="Chromosome"/>
</dbReference>
<dbReference type="RefSeq" id="WP_114671871.1">
    <property type="nucleotide sequence ID" value="NZ_CP031158.1"/>
</dbReference>
<dbReference type="PRINTS" id="PR00344">
    <property type="entry name" value="BCTRLSENSOR"/>
</dbReference>
<protein>
    <recommendedName>
        <fullName evidence="2">histidine kinase</fullName>
        <ecNumber evidence="2">2.7.13.3</ecNumber>
    </recommendedName>
</protein>
<dbReference type="SUPFAM" id="SSF52172">
    <property type="entry name" value="CheY-like"/>
    <property type="match status" value="1"/>
</dbReference>
<dbReference type="Gene3D" id="1.10.287.130">
    <property type="match status" value="1"/>
</dbReference>
<dbReference type="SMART" id="SM00387">
    <property type="entry name" value="HATPase_c"/>
    <property type="match status" value="1"/>
</dbReference>
<evidence type="ECO:0000256" key="1">
    <source>
        <dbReference type="ARBA" id="ARBA00000085"/>
    </source>
</evidence>
<dbReference type="KEGG" id="dwu:DVJ83_06990"/>
<dbReference type="Gene3D" id="3.30.565.10">
    <property type="entry name" value="Histidine kinase-like ATPase, C-terminal domain"/>
    <property type="match status" value="1"/>
</dbReference>
<organism evidence="7 8">
    <name type="scientific">Deinococcus wulumuqiensis</name>
    <dbReference type="NCBI Taxonomy" id="980427"/>
    <lineage>
        <taxon>Bacteria</taxon>
        <taxon>Thermotogati</taxon>
        <taxon>Deinococcota</taxon>
        <taxon>Deinococci</taxon>
        <taxon>Deinococcales</taxon>
        <taxon>Deinococcaceae</taxon>
        <taxon>Deinococcus</taxon>
    </lineage>
</organism>
<accession>A0A345IGX9</accession>
<dbReference type="STRING" id="1288484.GCA_000348665_00125"/>
<evidence type="ECO:0000313" key="7">
    <source>
        <dbReference type="EMBL" id="AXG98951.1"/>
    </source>
</evidence>
<dbReference type="InterPro" id="IPR003661">
    <property type="entry name" value="HisK_dim/P_dom"/>
</dbReference>
<reference evidence="7 8" key="1">
    <citation type="submission" date="2018-07" db="EMBL/GenBank/DDBJ databases">
        <title>Complete Genome and Methylome Analysis of Deinococcus wulumuqiensis NEB 479.</title>
        <authorList>
            <person name="Fomenkov A."/>
            <person name="Luyten Y."/>
            <person name="Vincze T."/>
            <person name="Anton B.P."/>
            <person name="Clark T."/>
            <person name="Roberts R.J."/>
            <person name="Morgan R.D."/>
        </authorList>
    </citation>
    <scope>NUCLEOTIDE SEQUENCE [LARGE SCALE GENOMIC DNA]</scope>
    <source>
        <strain evidence="7 8">NEB 479</strain>
    </source>
</reference>
<dbReference type="SUPFAM" id="SSF55874">
    <property type="entry name" value="ATPase domain of HSP90 chaperone/DNA topoisomerase II/histidine kinase"/>
    <property type="match status" value="1"/>
</dbReference>
<dbReference type="InterPro" id="IPR004358">
    <property type="entry name" value="Sig_transdc_His_kin-like_C"/>
</dbReference>
<evidence type="ECO:0000313" key="8">
    <source>
        <dbReference type="Proteomes" id="UP000253744"/>
    </source>
</evidence>
<proteinExistence type="predicted"/>
<evidence type="ECO:0000259" key="6">
    <source>
        <dbReference type="PROSITE" id="PS50109"/>
    </source>
</evidence>
<keyword evidence="5 7" id="KW-0418">Kinase</keyword>
<sequence length="393" mass="43129">MSEGLAPADARPAVFVVSPAAEYATVLAAELPGAEVRWVPDGDQLLREAHARIPQVAVLYDRVSGTPLPQVLGILRQRAELAATHWLAVGSSGLGELLGAGADALIGDTTPPQALAAQVLTLLRRASQQTQLHERVERLQGRLDTWEHDEQVRDQLVHMLVHDLKNPIAAVIGLLQIIEEDAGLSDESRELLRLCRDESQHLLHLSVNMLDVRKIQAGKMNLRRELMFSPMFEEIIELARGDVGSALRERRLSVQVARDLSPVSADPEILRRVLANLLSNALKHSLSGSGIFVNVQPERQGGGVLISVRDEGEGIPAEDIPNLFAAFEQSRLTLHGRFDTGMGLAFCKMAIEQHGGRIWVESVRGEGSEFCMTLPYAQDVEDDEDDDYAELLI</sequence>
<dbReference type="PROSITE" id="PS50109">
    <property type="entry name" value="HIS_KIN"/>
    <property type="match status" value="1"/>
</dbReference>
<dbReference type="PANTHER" id="PTHR43547">
    <property type="entry name" value="TWO-COMPONENT HISTIDINE KINASE"/>
    <property type="match status" value="1"/>
</dbReference>
<dbReference type="SUPFAM" id="SSF47384">
    <property type="entry name" value="Homodimeric domain of signal transducing histidine kinase"/>
    <property type="match status" value="1"/>
</dbReference>
<dbReference type="PANTHER" id="PTHR43547:SF2">
    <property type="entry name" value="HYBRID SIGNAL TRANSDUCTION HISTIDINE KINASE C"/>
    <property type="match status" value="1"/>
</dbReference>
<name>A0A345IGX9_9DEIO</name>
<dbReference type="FunFam" id="3.30.565.10:FF:000006">
    <property type="entry name" value="Sensor histidine kinase WalK"/>
    <property type="match status" value="1"/>
</dbReference>
<dbReference type="Pfam" id="PF02518">
    <property type="entry name" value="HATPase_c"/>
    <property type="match status" value="1"/>
</dbReference>
<evidence type="ECO:0000256" key="5">
    <source>
        <dbReference type="ARBA" id="ARBA00022777"/>
    </source>
</evidence>
<dbReference type="InterPro" id="IPR036890">
    <property type="entry name" value="HATPase_C_sf"/>
</dbReference>
<keyword evidence="3" id="KW-0597">Phosphoprotein</keyword>